<dbReference type="OrthoDB" id="5526340at2"/>
<dbReference type="Pfam" id="PF00126">
    <property type="entry name" value="HTH_1"/>
    <property type="match status" value="1"/>
</dbReference>
<dbReference type="PRINTS" id="PR00039">
    <property type="entry name" value="HTHLYSR"/>
</dbReference>
<accession>A0A371JY01</accession>
<dbReference type="Pfam" id="PF03466">
    <property type="entry name" value="LysR_substrate"/>
    <property type="match status" value="1"/>
</dbReference>
<protein>
    <submittedName>
        <fullName evidence="6">LysR family transcriptional regulator</fullName>
    </submittedName>
</protein>
<dbReference type="PROSITE" id="PS50931">
    <property type="entry name" value="HTH_LYSR"/>
    <property type="match status" value="1"/>
</dbReference>
<keyword evidence="7" id="KW-1185">Reference proteome</keyword>
<keyword evidence="4" id="KW-0804">Transcription</keyword>
<reference evidence="6 7" key="1">
    <citation type="submission" date="2018-08" db="EMBL/GenBank/DDBJ databases">
        <title>Lysobacter sp. zong2l5, whole genome shotgun sequence.</title>
        <authorList>
            <person name="Zhang X."/>
            <person name="Feng G."/>
            <person name="Zhu H."/>
        </authorList>
    </citation>
    <scope>NUCLEOTIDE SEQUENCE [LARGE SCALE GENOMIC DNA]</scope>
    <source>
        <strain evidence="7">zong2l5</strain>
    </source>
</reference>
<name>A0A371JY01_9GAMM</name>
<dbReference type="CDD" id="cd08432">
    <property type="entry name" value="PBP2_GcdR_TrpI_HvrB_AmpR_like"/>
    <property type="match status" value="1"/>
</dbReference>
<dbReference type="PANTHER" id="PTHR30537:SF79">
    <property type="entry name" value="TRANSCRIPTIONAL REGULATOR-RELATED"/>
    <property type="match status" value="1"/>
</dbReference>
<sequence>MSRPPLHALLGFAAAARSGNLTRAAASMHLTVSALSHQIRALEERLGRRLFERGPRGVKLTADGERLMNRIAPHLEALDHALRPYAPCRDEVLTLSLMASMASAWLVPRLGDFLALHPQLELNLLSSSNLVDFGRETNVDAALRGGYGGWPGVVIEHLFDETLTPVASPKLIARMGGLPALEDLQRWPLLGDPADHWRDWFEHYGGREPNRYVAHFDDSETMHRAAVEGMGVALARMARTRLLIENGQLVSLRPERLRTDYAHYLVYPQRSADHSGLLAFRDWVHAQARDYVARMEPLPDDDGPRKVRKHSQT</sequence>
<evidence type="ECO:0000256" key="1">
    <source>
        <dbReference type="ARBA" id="ARBA00009437"/>
    </source>
</evidence>
<dbReference type="InterPro" id="IPR000847">
    <property type="entry name" value="LysR_HTH_N"/>
</dbReference>
<comment type="caution">
    <text evidence="6">The sequence shown here is derived from an EMBL/GenBank/DDBJ whole genome shotgun (WGS) entry which is preliminary data.</text>
</comment>
<dbReference type="AlphaFoldDB" id="A0A371JY01"/>
<comment type="similarity">
    <text evidence="1">Belongs to the LysR transcriptional regulatory family.</text>
</comment>
<feature type="domain" description="HTH lysR-type" evidence="5">
    <location>
        <begin position="4"/>
        <end position="61"/>
    </location>
</feature>
<evidence type="ECO:0000256" key="3">
    <source>
        <dbReference type="ARBA" id="ARBA00023125"/>
    </source>
</evidence>
<keyword evidence="3" id="KW-0238">DNA-binding</keyword>
<organism evidence="6 7">
    <name type="scientific">Lysobacter silvisoli</name>
    <dbReference type="NCBI Taxonomy" id="2293254"/>
    <lineage>
        <taxon>Bacteria</taxon>
        <taxon>Pseudomonadati</taxon>
        <taxon>Pseudomonadota</taxon>
        <taxon>Gammaproteobacteria</taxon>
        <taxon>Lysobacterales</taxon>
        <taxon>Lysobacteraceae</taxon>
        <taxon>Lysobacter</taxon>
    </lineage>
</organism>
<dbReference type="InterPro" id="IPR058163">
    <property type="entry name" value="LysR-type_TF_proteobact-type"/>
</dbReference>
<evidence type="ECO:0000256" key="4">
    <source>
        <dbReference type="ARBA" id="ARBA00023163"/>
    </source>
</evidence>
<dbReference type="Gene3D" id="1.10.10.10">
    <property type="entry name" value="Winged helix-like DNA-binding domain superfamily/Winged helix DNA-binding domain"/>
    <property type="match status" value="1"/>
</dbReference>
<dbReference type="InterPro" id="IPR036388">
    <property type="entry name" value="WH-like_DNA-bd_sf"/>
</dbReference>
<keyword evidence="2" id="KW-0805">Transcription regulation</keyword>
<evidence type="ECO:0000313" key="6">
    <source>
        <dbReference type="EMBL" id="RDZ26531.1"/>
    </source>
</evidence>
<dbReference type="PANTHER" id="PTHR30537">
    <property type="entry name" value="HTH-TYPE TRANSCRIPTIONAL REGULATOR"/>
    <property type="match status" value="1"/>
</dbReference>
<dbReference type="FunFam" id="1.10.10.10:FF:000001">
    <property type="entry name" value="LysR family transcriptional regulator"/>
    <property type="match status" value="1"/>
</dbReference>
<dbReference type="GO" id="GO:0003700">
    <property type="term" value="F:DNA-binding transcription factor activity"/>
    <property type="evidence" value="ECO:0007669"/>
    <property type="project" value="InterPro"/>
</dbReference>
<evidence type="ECO:0000313" key="7">
    <source>
        <dbReference type="Proteomes" id="UP000264492"/>
    </source>
</evidence>
<dbReference type="Gene3D" id="3.40.190.10">
    <property type="entry name" value="Periplasmic binding protein-like II"/>
    <property type="match status" value="2"/>
</dbReference>
<dbReference type="InterPro" id="IPR036390">
    <property type="entry name" value="WH_DNA-bd_sf"/>
</dbReference>
<dbReference type="SUPFAM" id="SSF53850">
    <property type="entry name" value="Periplasmic binding protein-like II"/>
    <property type="match status" value="1"/>
</dbReference>
<dbReference type="Proteomes" id="UP000264492">
    <property type="component" value="Unassembled WGS sequence"/>
</dbReference>
<gene>
    <name evidence="6" type="ORF">DX914_16210</name>
</gene>
<dbReference type="RefSeq" id="WP_115860652.1">
    <property type="nucleotide sequence ID" value="NZ_QTSU01000003.1"/>
</dbReference>
<evidence type="ECO:0000256" key="2">
    <source>
        <dbReference type="ARBA" id="ARBA00023015"/>
    </source>
</evidence>
<proteinExistence type="inferred from homology"/>
<evidence type="ECO:0000259" key="5">
    <source>
        <dbReference type="PROSITE" id="PS50931"/>
    </source>
</evidence>
<dbReference type="GO" id="GO:0043565">
    <property type="term" value="F:sequence-specific DNA binding"/>
    <property type="evidence" value="ECO:0007669"/>
    <property type="project" value="TreeGrafter"/>
</dbReference>
<dbReference type="GO" id="GO:0006351">
    <property type="term" value="P:DNA-templated transcription"/>
    <property type="evidence" value="ECO:0007669"/>
    <property type="project" value="TreeGrafter"/>
</dbReference>
<dbReference type="InterPro" id="IPR005119">
    <property type="entry name" value="LysR_subst-bd"/>
</dbReference>
<dbReference type="EMBL" id="QTSU01000003">
    <property type="protein sequence ID" value="RDZ26531.1"/>
    <property type="molecule type" value="Genomic_DNA"/>
</dbReference>
<dbReference type="SUPFAM" id="SSF46785">
    <property type="entry name" value="Winged helix' DNA-binding domain"/>
    <property type="match status" value="1"/>
</dbReference>